<dbReference type="Proteomes" id="UP001451303">
    <property type="component" value="Unassembled WGS sequence"/>
</dbReference>
<evidence type="ECO:0000256" key="1">
    <source>
        <dbReference type="SAM" id="MobiDB-lite"/>
    </source>
</evidence>
<dbReference type="InterPro" id="IPR036869">
    <property type="entry name" value="J_dom_sf"/>
</dbReference>
<protein>
    <recommendedName>
        <fullName evidence="2">J domain-containing protein</fullName>
    </recommendedName>
</protein>
<evidence type="ECO:0000313" key="3">
    <source>
        <dbReference type="EMBL" id="KAL0475914.1"/>
    </source>
</evidence>
<accession>A0ABR3DTD4</accession>
<feature type="domain" description="J" evidence="2">
    <location>
        <begin position="102"/>
        <end position="169"/>
    </location>
</feature>
<evidence type="ECO:0000313" key="4">
    <source>
        <dbReference type="Proteomes" id="UP001451303"/>
    </source>
</evidence>
<proteinExistence type="predicted"/>
<reference evidence="3 4" key="1">
    <citation type="submission" date="2023-09" db="EMBL/GenBank/DDBJ databases">
        <title>Multi-omics analysis of a traditional fermented food reveals byproduct-associated fungal strains for waste-to-food upcycling.</title>
        <authorList>
            <consortium name="Lawrence Berkeley National Laboratory"/>
            <person name="Rekdal V.M."/>
            <person name="Villalobos-Escobedo J.M."/>
            <person name="Rodriguez-Valeron N."/>
            <person name="Garcia M.O."/>
            <person name="Vasquez D.P."/>
            <person name="Damayanti I."/>
            <person name="Sorensen P.M."/>
            <person name="Baidoo E.E."/>
            <person name="De Carvalho A.C."/>
            <person name="Riley R."/>
            <person name="Lipzen A."/>
            <person name="He G."/>
            <person name="Yan M."/>
            <person name="Haridas S."/>
            <person name="Daum C."/>
            <person name="Yoshinaga Y."/>
            <person name="Ng V."/>
            <person name="Grigoriev I.V."/>
            <person name="Munk R."/>
            <person name="Nuraida L."/>
            <person name="Wijaya C.H."/>
            <person name="Morales P.-C."/>
            <person name="Keasling J.D."/>
        </authorList>
    </citation>
    <scope>NUCLEOTIDE SEQUENCE [LARGE SCALE GENOMIC DNA]</scope>
    <source>
        <strain evidence="3 4">FGSC 2613</strain>
    </source>
</reference>
<dbReference type="InterPro" id="IPR001623">
    <property type="entry name" value="DnaJ_domain"/>
</dbReference>
<dbReference type="SUPFAM" id="SSF46565">
    <property type="entry name" value="Chaperone J-domain"/>
    <property type="match status" value="1"/>
</dbReference>
<dbReference type="PROSITE" id="PS50076">
    <property type="entry name" value="DNAJ_2"/>
    <property type="match status" value="1"/>
</dbReference>
<dbReference type="InterPro" id="IPR052763">
    <property type="entry name" value="DnaJ_C4"/>
</dbReference>
<organism evidence="3 4">
    <name type="scientific">Neurospora intermedia</name>
    <dbReference type="NCBI Taxonomy" id="5142"/>
    <lineage>
        <taxon>Eukaryota</taxon>
        <taxon>Fungi</taxon>
        <taxon>Dikarya</taxon>
        <taxon>Ascomycota</taxon>
        <taxon>Pezizomycotina</taxon>
        <taxon>Sordariomycetes</taxon>
        <taxon>Sordariomycetidae</taxon>
        <taxon>Sordariales</taxon>
        <taxon>Sordariaceae</taxon>
        <taxon>Neurospora</taxon>
    </lineage>
</organism>
<dbReference type="Gene3D" id="1.10.287.110">
    <property type="entry name" value="DnaJ domain"/>
    <property type="match status" value="1"/>
</dbReference>
<comment type="caution">
    <text evidence="3">The sequence shown here is derived from an EMBL/GenBank/DDBJ whole genome shotgun (WGS) entry which is preliminary data.</text>
</comment>
<dbReference type="InterPro" id="IPR018253">
    <property type="entry name" value="DnaJ_domain_CS"/>
</dbReference>
<keyword evidence="4" id="KW-1185">Reference proteome</keyword>
<feature type="region of interest" description="Disordered" evidence="1">
    <location>
        <begin position="183"/>
        <end position="204"/>
    </location>
</feature>
<dbReference type="PANTHER" id="PTHR44825:SF1">
    <property type="entry name" value="DNAJ HOMOLOG SUBFAMILY C MEMBER 4"/>
    <property type="match status" value="1"/>
</dbReference>
<name>A0ABR3DTD4_NEUIN</name>
<dbReference type="PROSITE" id="PS00636">
    <property type="entry name" value="DNAJ_1"/>
    <property type="match status" value="1"/>
</dbReference>
<gene>
    <name evidence="3" type="ORF">QR685DRAFT_568605</name>
</gene>
<dbReference type="Pfam" id="PF00226">
    <property type="entry name" value="DnaJ"/>
    <property type="match status" value="1"/>
</dbReference>
<dbReference type="EMBL" id="JAVLET010000001">
    <property type="protein sequence ID" value="KAL0475914.1"/>
    <property type="molecule type" value="Genomic_DNA"/>
</dbReference>
<evidence type="ECO:0000259" key="2">
    <source>
        <dbReference type="PROSITE" id="PS50076"/>
    </source>
</evidence>
<dbReference type="PANTHER" id="PTHR44825">
    <property type="match status" value="1"/>
</dbReference>
<sequence>MISLDQALRDFCLKSVLYSDLEPNTKVPAAMWNLFNNHAASSLNRTCLPALMPWTVEEALCRRTPLESIVHSSCPSSTSLPIMSTTTYSSCSSASTPLIPLTHYQALNVPYSASNSDTSTAFHAFCKFHRQPGPDKIPHFTSSQRYRDLKEAYDMLIDSEDRQKYDLFLAKKGVPEMVEKFKGKEEKEMERETDKKMERETDEKKMERMINEYGEEVLEGWGQDEVIKFIGRPRGPKVRGTNV</sequence>